<evidence type="ECO:0000256" key="2">
    <source>
        <dbReference type="ARBA" id="ARBA00022722"/>
    </source>
</evidence>
<dbReference type="InterPro" id="IPR016730">
    <property type="entry name" value="RNA-bd_FAU-1"/>
</dbReference>
<comment type="caution">
    <text evidence="8">The sequence shown here is derived from an EMBL/GenBank/DDBJ whole genome shotgun (WGS) entry which is preliminary data.</text>
</comment>
<dbReference type="InterPro" id="IPR035930">
    <property type="entry name" value="FomD-like_sf"/>
</dbReference>
<dbReference type="GO" id="GO:0035925">
    <property type="term" value="F:mRNA 3'-UTR AU-rich region binding"/>
    <property type="evidence" value="ECO:0007669"/>
    <property type="project" value="UniProtKB-UniRule"/>
</dbReference>
<organism evidence="8 9">
    <name type="scientific">Halovenus rubra</name>
    <dbReference type="NCBI Taxonomy" id="869890"/>
    <lineage>
        <taxon>Archaea</taxon>
        <taxon>Methanobacteriati</taxon>
        <taxon>Methanobacteriota</taxon>
        <taxon>Stenosarchaea group</taxon>
        <taxon>Halobacteria</taxon>
        <taxon>Halobacteriales</taxon>
        <taxon>Haloarculaceae</taxon>
        <taxon>Halovenus</taxon>
    </lineage>
</organism>
<dbReference type="PIRSF" id="PIRSF018644">
    <property type="entry name" value="RNA-binding_FAU-1"/>
    <property type="match status" value="1"/>
</dbReference>
<dbReference type="PANTHER" id="PTHR39159">
    <property type="match status" value="1"/>
</dbReference>
<keyword evidence="2 6" id="KW-0540">Nuclease</keyword>
<dbReference type="GO" id="GO:0016891">
    <property type="term" value="F:RNA endonuclease activity producing 5'-phosphomonoesters, hydrolytic mechanism"/>
    <property type="evidence" value="ECO:0007669"/>
    <property type="project" value="UniProtKB-UniRule"/>
</dbReference>
<evidence type="ECO:0000259" key="7">
    <source>
        <dbReference type="Pfam" id="PF04167"/>
    </source>
</evidence>
<keyword evidence="3 6" id="KW-0255">Endonuclease</keyword>
<protein>
    <recommendedName>
        <fullName evidence="6">Probable ribonuclease FAU-1</fullName>
        <ecNumber evidence="6">3.1.26.-</ecNumber>
    </recommendedName>
    <alternativeName>
        <fullName evidence="6">RNA-binding protein FAU-1</fullName>
    </alternativeName>
</protein>
<reference evidence="8 9" key="1">
    <citation type="journal article" date="2014" name="Int. J. Syst. Evol. Microbiol.">
        <title>Complete genome sequence of Corynebacterium casei LMG S-19264T (=DSM 44701T), isolated from a smear-ripened cheese.</title>
        <authorList>
            <consortium name="US DOE Joint Genome Institute (JGI-PGF)"/>
            <person name="Walter F."/>
            <person name="Albersmeier A."/>
            <person name="Kalinowski J."/>
            <person name="Ruckert C."/>
        </authorList>
    </citation>
    <scope>NUCLEOTIDE SEQUENCE [LARGE SCALE GENOMIC DNA]</scope>
    <source>
        <strain evidence="8 9">CGMCC 4.7215</strain>
    </source>
</reference>
<evidence type="ECO:0000256" key="1">
    <source>
        <dbReference type="ARBA" id="ARBA00022552"/>
    </source>
</evidence>
<evidence type="ECO:0000256" key="6">
    <source>
        <dbReference type="HAMAP-Rule" id="MF_01910"/>
    </source>
</evidence>
<dbReference type="RefSeq" id="WP_267637618.1">
    <property type="nucleotide sequence ID" value="NZ_JAODIY010000010.1"/>
</dbReference>
<dbReference type="Gene3D" id="2.40.380.10">
    <property type="entry name" value="FomD-like"/>
    <property type="match status" value="1"/>
</dbReference>
<dbReference type="InterPro" id="IPR007295">
    <property type="entry name" value="DUF402"/>
</dbReference>
<evidence type="ECO:0000313" key="9">
    <source>
        <dbReference type="Proteomes" id="UP001596414"/>
    </source>
</evidence>
<evidence type="ECO:0000256" key="3">
    <source>
        <dbReference type="ARBA" id="ARBA00022759"/>
    </source>
</evidence>
<keyword evidence="4 6" id="KW-0378">Hydrolase</keyword>
<dbReference type="PANTHER" id="PTHR39159:SF1">
    <property type="entry name" value="UPF0374 PROTEIN YGAC"/>
    <property type="match status" value="1"/>
</dbReference>
<dbReference type="GO" id="GO:0006364">
    <property type="term" value="P:rRNA processing"/>
    <property type="evidence" value="ECO:0007669"/>
    <property type="project" value="UniProtKB-UniRule"/>
</dbReference>
<comment type="function">
    <text evidence="6">Probable RNase involved in rRNA stability through maturation and/or degradation of precursor rRNAs. Binds to RNA in loop regions with AU-rich sequences.</text>
</comment>
<comment type="similarity">
    <text evidence="6">Belongs to the FAU-1 family.</text>
</comment>
<dbReference type="InterPro" id="IPR050212">
    <property type="entry name" value="Ntdp-like"/>
</dbReference>
<dbReference type="EC" id="3.1.26.-" evidence="6"/>
<evidence type="ECO:0000256" key="5">
    <source>
        <dbReference type="ARBA" id="ARBA00022884"/>
    </source>
</evidence>
<dbReference type="Proteomes" id="UP001596414">
    <property type="component" value="Unassembled WGS sequence"/>
</dbReference>
<dbReference type="AlphaFoldDB" id="A0ABD5X8D3"/>
<proteinExistence type="inferred from homology"/>
<gene>
    <name evidence="6" type="primary">fau-1</name>
    <name evidence="8" type="ORF">ACFQJ7_01155</name>
</gene>
<dbReference type="Pfam" id="PF04167">
    <property type="entry name" value="DUF402"/>
    <property type="match status" value="1"/>
</dbReference>
<name>A0ABD5X8D3_9EURY</name>
<sequence length="475" mass="51070">MTIRVRGIYTTALTALFDDVVQASPPIQQRFEESFPVAPATVSITTTSDRQGVCITGQAKRVAEVGETLNNSGLDTFVWQAQLSRGAVFAGEVVETLGSGALVECGAVDGEQLDTPVAGDRCGFLPYSKTGDRIETGDTLQVQVDEPRPPWTDGRPVLDTTLRIHGELASLIRGNSTSHGQPELAEILPSDPPSGWSVTWNNTADDAGLDALDDTLDTLGARAEKLDAALSDVESPGAIAPHCYWPGEATCWVWFGRESRFSLDAVRREVVTTMPGHHRVKAGANEASAAVNFVETLCDDLGVGETPEDEAFPFAVVTNQFGPREGDSIHIEHGKPDGRLFDLGAGEVTERATSGKLTVTREMSPGGDYDALGVKRQAGDIAITKFEEGRWWYPTVYRSDSGETRGTYVNVCTPVEVFPDSVRYVDLHVDVVKHADGAVERVDDDELDEAVEAGHISTELAEKARAVADAISKSL</sequence>
<keyword evidence="1 6" id="KW-0698">rRNA processing</keyword>
<dbReference type="SUPFAM" id="SSF159234">
    <property type="entry name" value="FomD-like"/>
    <property type="match status" value="1"/>
</dbReference>
<keyword evidence="5 6" id="KW-0694">RNA-binding</keyword>
<accession>A0ABD5X8D3</accession>
<evidence type="ECO:0000313" key="8">
    <source>
        <dbReference type="EMBL" id="MFC7124652.1"/>
    </source>
</evidence>
<evidence type="ECO:0000256" key="4">
    <source>
        <dbReference type="ARBA" id="ARBA00022801"/>
    </source>
</evidence>
<dbReference type="EMBL" id="JBHSZQ010000001">
    <property type="protein sequence ID" value="MFC7124652.1"/>
    <property type="molecule type" value="Genomic_DNA"/>
</dbReference>
<feature type="domain" description="DUF402" evidence="7">
    <location>
        <begin position="337"/>
        <end position="473"/>
    </location>
</feature>
<dbReference type="HAMAP" id="MF_01910">
    <property type="entry name" value="RNA_binding_AU_1"/>
    <property type="match status" value="1"/>
</dbReference>